<dbReference type="PRINTS" id="PR00320">
    <property type="entry name" value="GPROTEINBRPT"/>
</dbReference>
<organism evidence="1 2">
    <name type="scientific">Streptomyces albus</name>
    <dbReference type="NCBI Taxonomy" id="1888"/>
    <lineage>
        <taxon>Bacteria</taxon>
        <taxon>Bacillati</taxon>
        <taxon>Actinomycetota</taxon>
        <taxon>Actinomycetes</taxon>
        <taxon>Kitasatosporales</taxon>
        <taxon>Streptomycetaceae</taxon>
        <taxon>Streptomyces</taxon>
    </lineage>
</organism>
<dbReference type="InterPro" id="IPR015943">
    <property type="entry name" value="WD40/YVTN_repeat-like_dom_sf"/>
</dbReference>
<dbReference type="InterPro" id="IPR020472">
    <property type="entry name" value="WD40_PAC1"/>
</dbReference>
<dbReference type="PANTHER" id="PTHR19848">
    <property type="entry name" value="WD40 REPEAT PROTEIN"/>
    <property type="match status" value="1"/>
</dbReference>
<gene>
    <name evidence="1" type="ORF">D8771_34150</name>
</gene>
<dbReference type="GeneID" id="75185397"/>
<dbReference type="SMART" id="SM00320">
    <property type="entry name" value="WD40"/>
    <property type="match status" value="9"/>
</dbReference>
<accession>A0A6C1BYE7</accession>
<dbReference type="AlphaFoldDB" id="A0A6C1BYE7"/>
<dbReference type="PROSITE" id="PS00678">
    <property type="entry name" value="WD_REPEATS_1"/>
    <property type="match status" value="1"/>
</dbReference>
<dbReference type="InterPro" id="IPR019775">
    <property type="entry name" value="WD40_repeat_CS"/>
</dbReference>
<protein>
    <submittedName>
        <fullName evidence="1">Uncharacterized protein</fullName>
    </submittedName>
</protein>
<dbReference type="CDD" id="cd00200">
    <property type="entry name" value="WD40"/>
    <property type="match status" value="1"/>
</dbReference>
<dbReference type="PROSITE" id="PS50294">
    <property type="entry name" value="WD_REPEATS_REGION"/>
    <property type="match status" value="3"/>
</dbReference>
<name>A0A6C1BYE7_9ACTN</name>
<evidence type="ECO:0000313" key="1">
    <source>
        <dbReference type="EMBL" id="TGG74649.1"/>
    </source>
</evidence>
<dbReference type="SUPFAM" id="SSF50998">
    <property type="entry name" value="Quinoprotein alcohol dehydrogenase-like"/>
    <property type="match status" value="1"/>
</dbReference>
<dbReference type="Gene3D" id="2.130.10.10">
    <property type="entry name" value="YVTN repeat-like/Quinoprotein amine dehydrogenase"/>
    <property type="match status" value="3"/>
</dbReference>
<dbReference type="InterPro" id="IPR011047">
    <property type="entry name" value="Quinoprotein_ADH-like_sf"/>
</dbReference>
<dbReference type="Proteomes" id="UP000298111">
    <property type="component" value="Unassembled WGS sequence"/>
</dbReference>
<dbReference type="Pfam" id="PF00400">
    <property type="entry name" value="WD40"/>
    <property type="match status" value="5"/>
</dbReference>
<dbReference type="PROSITE" id="PS50082">
    <property type="entry name" value="WD_REPEATS_2"/>
    <property type="match status" value="3"/>
</dbReference>
<reference evidence="1 2" key="1">
    <citation type="submission" date="2018-10" db="EMBL/GenBank/DDBJ databases">
        <title>Isolation of pseudouridimycin from Streptomyces albus DSM 40763.</title>
        <authorList>
            <person name="Rosenqvist P."/>
            <person name="Metsae-Ketelae M."/>
            <person name="Virta P."/>
        </authorList>
    </citation>
    <scope>NUCLEOTIDE SEQUENCE [LARGE SCALE GENOMIC DNA]</scope>
    <source>
        <strain evidence="1 2">DSM 40763</strain>
    </source>
</reference>
<dbReference type="RefSeq" id="WP_016467259.1">
    <property type="nucleotide sequence ID" value="NZ_BBQG01000065.1"/>
</dbReference>
<sequence>MIQHRGPISGIAAWQDRYVATAGYDNQVICWAQDTGESLSRSLHDHLANQCTFSPDGRYLLTSSSDYTARMWTVPDLRLVAVFDDQEDDVEMSVFHPSKELIATASRDHRVRAYDFTGRLVRTFTGHTADVISVEWAKDADELISSSDDGTIKRWSLETGELLSDLDMNGVETDTIAISASGVIFAGNDDGQIIVVDSGSREVLPAHDAGIKRLVLDNSRGLLVSLSYDRTMRLWDVSRPRPEPVNTTALPDDVWPRSCAFAGGSRLVFATFGATYRGYDYASRVWDSAPVPATGGVNAVLPEPAAVLTVGDAGTVRRDGAHVADTGSLCNFLTPLGGLVLTGGQLGKVFDALTGRELYQHRSPLNCGAVFEHDGAPHAVVGAYTGEGLVFRLTADGALQHVTDLPLHTNAVKGVAVSGDVIFSVAADSSATWYRASTLEMIATVEEAHDKIANGCAGLGDGWFASVSRDLKLRVWDPDGKVTTLETPHTHSIKCVAASQDGRLIATGSYNGRVAVHDRETGTWSSVQRPTAAGISALAYDPRQKAFLAASYDGQVYPFG</sequence>
<dbReference type="EMBL" id="RCIY01000120">
    <property type="protein sequence ID" value="TGG74649.1"/>
    <property type="molecule type" value="Genomic_DNA"/>
</dbReference>
<proteinExistence type="predicted"/>
<dbReference type="InterPro" id="IPR001680">
    <property type="entry name" value="WD40_rpt"/>
</dbReference>
<evidence type="ECO:0000313" key="2">
    <source>
        <dbReference type="Proteomes" id="UP000298111"/>
    </source>
</evidence>
<dbReference type="PANTHER" id="PTHR19848:SF8">
    <property type="entry name" value="F-BOX AND WD REPEAT DOMAIN CONTAINING 7"/>
    <property type="match status" value="1"/>
</dbReference>
<comment type="caution">
    <text evidence="1">The sequence shown here is derived from an EMBL/GenBank/DDBJ whole genome shotgun (WGS) entry which is preliminary data.</text>
</comment>